<feature type="compositionally biased region" description="Acidic residues" evidence="1">
    <location>
        <begin position="660"/>
        <end position="670"/>
    </location>
</feature>
<dbReference type="InterPro" id="IPR002035">
    <property type="entry name" value="VWF_A"/>
</dbReference>
<protein>
    <submittedName>
        <fullName evidence="3">VWA domain-containing protein</fullName>
    </submittedName>
</protein>
<dbReference type="InterPro" id="IPR013783">
    <property type="entry name" value="Ig-like_fold"/>
</dbReference>
<dbReference type="CDD" id="cd00198">
    <property type="entry name" value="vWFA"/>
    <property type="match status" value="1"/>
</dbReference>
<reference evidence="3 4" key="1">
    <citation type="submission" date="2019-03" db="EMBL/GenBank/DDBJ databases">
        <title>Metabolic potential of uncultured bacteria and archaea associated with petroleum seepage in deep-sea sediments.</title>
        <authorList>
            <person name="Dong X."/>
            <person name="Hubert C."/>
        </authorList>
    </citation>
    <scope>NUCLEOTIDE SEQUENCE [LARGE SCALE GENOMIC DNA]</scope>
    <source>
        <strain evidence="3">E44_bin18</strain>
    </source>
</reference>
<evidence type="ECO:0000313" key="3">
    <source>
        <dbReference type="EMBL" id="TET44620.1"/>
    </source>
</evidence>
<dbReference type="Gene3D" id="2.60.40.10">
    <property type="entry name" value="Immunoglobulins"/>
    <property type="match status" value="1"/>
</dbReference>
<proteinExistence type="predicted"/>
<comment type="caution">
    <text evidence="3">The sequence shown here is derived from an EMBL/GenBank/DDBJ whole genome shotgun (WGS) entry which is preliminary data.</text>
</comment>
<dbReference type="SMART" id="SM00327">
    <property type="entry name" value="VWA"/>
    <property type="match status" value="1"/>
</dbReference>
<evidence type="ECO:0000259" key="2">
    <source>
        <dbReference type="PROSITE" id="PS50234"/>
    </source>
</evidence>
<dbReference type="PROSITE" id="PS50234">
    <property type="entry name" value="VWFA"/>
    <property type="match status" value="1"/>
</dbReference>
<sequence length="1268" mass="141950">MKHHGQKHVEFHLAMQLFRNNQRRFYAARHLNLTIGEVDMLRIHKPCKTLCITLVVGSLAIGLGCVRAPKRPKPVPPYAPLITEISPQTTDKEYPWIELYNPLKQEVDASRLVLVINDTYRYVLPDKLAPVPPQSYVVIRLDDKDRRADIYDFREKKAVLHPGPKLKSAIKRKSGQIAVYKMNKQGQEELVDFVSWGAPGSQKSLTLERHRIWNKRWFVKQVNTFGDYDPTMLAQAKDFTIGRYPGSVGRHLSDWVVFYGDERTPGADNRIPGVGMFTLTDNATVRSEDIAVAWTGYKNARKFRFQIARDESFQDMVEDVMLTQTYYKPKTVLPEGTYYYRVKIIDAEGRASAWSRTMKVNSKRMGASEDGTYEDGAIVEEVILTDMLYRRQRKDTNLLCLDGCPSHLDGTTVKHWDNIHPDAPPVNGVDHGFMNCVRASIAMMVTFYGQELSQDRISYFTQEERAGVGDGIPEWDLAHGDGMGYSAEETAALEWALDETITDFIDTPNPSFSDLKGWLDASRPIMTRRPGHLRAMNGYRVEDDGEEWVHILDPGSGPRWETYTTWDSGAEAAKGTWVGPVNAPNAREDEPSIWQDSDNDGVMDFDEQVRFNTGRFDTDSDNDGVNDKEDIYEYVYQFADVYVKRDADFDTDGVRKENDPDNDGDTFNDGCEDQNGNGIYEPASGETDNFVVDAGLVCGEKPIHSIIVFDRSGSMAVPSADPKYDRAADATTLFLDTWLANDPPDQTKVGLVYYDNTAYYDVNTTTNTTLELLEENKRDKIVASFSVNRPNYGSTSIGGGILKAMEAQGFDVAGIPVDDQYRVIVVLTDGKENINPRMHDTNVTQALVDNRVDGYALGIGDETQIDEDKLDALADILNHPPASLAKDLDEFELEKFFLQVLAETQGMEFNMDPVAVINVGQTKTHAVPVNPGAERVTFVVVWNETNGKIEFTLKNPAGQAVAADVVKTHVRYQVSSKASPAPGQWTLTLTASAPGTPAPSVIHYSMMALEKNTAVSAFFQVQGLHFLTGNSLRLVANLSQQKRALKHGRVVVKVERPAIGLGTFTSKARVRIPKSRAIVEKDVLVSAVEKKYQIMAQKKMKVPTKMATVVLNDEGKAGDEIPGDGKYTAIFKQTRYDGLYTFHFVASARQKGKVSVLNREKVFTVHVRPKIQPQKSLLSVVRREYRPVDKQTYVKLIVTPKDHFGNHVGPGHGDLLKLDVKQGKVVKIVDKLDGSYEVEMTMPGNYRGKPGLQPTFRRLDAGQKGTRK</sequence>
<accession>A0A523UQ13</accession>
<feature type="region of interest" description="Disordered" evidence="1">
    <location>
        <begin position="651"/>
        <end position="670"/>
    </location>
</feature>
<name>A0A523UQ13_UNCT6</name>
<dbReference type="Pfam" id="PF00092">
    <property type="entry name" value="VWA"/>
    <property type="match status" value="1"/>
</dbReference>
<dbReference type="GO" id="GO:0005509">
    <property type="term" value="F:calcium ion binding"/>
    <property type="evidence" value="ECO:0007669"/>
    <property type="project" value="InterPro"/>
</dbReference>
<evidence type="ECO:0000256" key="1">
    <source>
        <dbReference type="SAM" id="MobiDB-lite"/>
    </source>
</evidence>
<dbReference type="InterPro" id="IPR036465">
    <property type="entry name" value="vWFA_dom_sf"/>
</dbReference>
<feature type="region of interest" description="Disordered" evidence="1">
    <location>
        <begin position="575"/>
        <end position="600"/>
    </location>
</feature>
<evidence type="ECO:0000313" key="4">
    <source>
        <dbReference type="Proteomes" id="UP000315525"/>
    </source>
</evidence>
<dbReference type="Proteomes" id="UP000315525">
    <property type="component" value="Unassembled WGS sequence"/>
</dbReference>
<dbReference type="Gene3D" id="4.10.1080.10">
    <property type="entry name" value="TSP type-3 repeat"/>
    <property type="match status" value="1"/>
</dbReference>
<dbReference type="NCBIfam" id="NF041940">
    <property type="entry name" value="choice_anch_X"/>
    <property type="match status" value="1"/>
</dbReference>
<dbReference type="InterPro" id="IPR028974">
    <property type="entry name" value="TSP_type-3_rpt"/>
</dbReference>
<dbReference type="EMBL" id="SOJN01000118">
    <property type="protein sequence ID" value="TET44620.1"/>
    <property type="molecule type" value="Genomic_DNA"/>
</dbReference>
<feature type="region of interest" description="Disordered" evidence="1">
    <location>
        <begin position="1246"/>
        <end position="1268"/>
    </location>
</feature>
<gene>
    <name evidence="3" type="ORF">E3J62_09770</name>
</gene>
<organism evidence="3 4">
    <name type="scientific">candidate division TA06 bacterium</name>
    <dbReference type="NCBI Taxonomy" id="2250710"/>
    <lineage>
        <taxon>Bacteria</taxon>
        <taxon>Bacteria division TA06</taxon>
    </lineage>
</organism>
<dbReference type="Gene3D" id="3.40.50.410">
    <property type="entry name" value="von Willebrand factor, type A domain"/>
    <property type="match status" value="1"/>
</dbReference>
<dbReference type="AlphaFoldDB" id="A0A523UQ13"/>
<dbReference type="SUPFAM" id="SSF53300">
    <property type="entry name" value="vWA-like"/>
    <property type="match status" value="1"/>
</dbReference>
<feature type="domain" description="VWFA" evidence="2">
    <location>
        <begin position="704"/>
        <end position="901"/>
    </location>
</feature>